<gene>
    <name evidence="1" type="ORF">SDC9_149893</name>
</gene>
<accession>A0A645ELM3</accession>
<proteinExistence type="predicted"/>
<reference evidence="1" key="1">
    <citation type="submission" date="2019-08" db="EMBL/GenBank/DDBJ databases">
        <authorList>
            <person name="Kucharzyk K."/>
            <person name="Murdoch R.W."/>
            <person name="Higgins S."/>
            <person name="Loffler F."/>
        </authorList>
    </citation>
    <scope>NUCLEOTIDE SEQUENCE</scope>
</reference>
<evidence type="ECO:0000313" key="1">
    <source>
        <dbReference type="EMBL" id="MPN02677.1"/>
    </source>
</evidence>
<organism evidence="1">
    <name type="scientific">bioreactor metagenome</name>
    <dbReference type="NCBI Taxonomy" id="1076179"/>
    <lineage>
        <taxon>unclassified sequences</taxon>
        <taxon>metagenomes</taxon>
        <taxon>ecological metagenomes</taxon>
    </lineage>
</organism>
<dbReference type="EMBL" id="VSSQ01048631">
    <property type="protein sequence ID" value="MPN02677.1"/>
    <property type="molecule type" value="Genomic_DNA"/>
</dbReference>
<name>A0A645ELM3_9ZZZZ</name>
<dbReference type="AlphaFoldDB" id="A0A645ELM3"/>
<comment type="caution">
    <text evidence="1">The sequence shown here is derived from an EMBL/GenBank/DDBJ whole genome shotgun (WGS) entry which is preliminary data.</text>
</comment>
<protein>
    <submittedName>
        <fullName evidence="1">Uncharacterized protein</fullName>
    </submittedName>
</protein>
<sequence>MFRANCSDVPSAQAYPATARPGKSRWDIESSAMIRHNFRHNRVNGYLFPAHHTSEASTMPSSSYRGYGKAIPAGSRYKDYGLNSPSNKYPIPYCDYIFSRRFLFRTYRCRSLRKKTRFFAEKTKPALWSTSPFREARHYLSVVHTGINRLQNEGN</sequence>